<gene>
    <name evidence="2" type="ORF">Deia_00758</name>
</gene>
<dbReference type="EMBL" id="CP029077">
    <property type="protein sequence ID" value="QED23548.1"/>
    <property type="molecule type" value="Genomic_DNA"/>
</dbReference>
<keyword evidence="3" id="KW-1185">Reference proteome</keyword>
<protein>
    <submittedName>
        <fullName evidence="2">Uncharacterized protein</fullName>
    </submittedName>
</protein>
<evidence type="ECO:0000313" key="3">
    <source>
        <dbReference type="Proteomes" id="UP000321934"/>
    </source>
</evidence>
<evidence type="ECO:0000313" key="2">
    <source>
        <dbReference type="EMBL" id="QED23548.1"/>
    </source>
</evidence>
<dbReference type="Proteomes" id="UP000321934">
    <property type="component" value="Chromosome"/>
</dbReference>
<reference evidence="2 3" key="1">
    <citation type="journal article" date="2019" name="ISME J.">
        <title>Deianiraea, an extracellular bacterium associated with the ciliate Paramecium, suggests an alternative scenario for the evolution of Rickettsiales.</title>
        <authorList>
            <person name="Castelli M."/>
            <person name="Sabaneyeva E."/>
            <person name="Lanzoni O."/>
            <person name="Lebedeva N."/>
            <person name="Floriano A.M."/>
            <person name="Gaiarsa S."/>
            <person name="Benken K."/>
            <person name="Modeo L."/>
            <person name="Bandi C."/>
            <person name="Potekhin A."/>
            <person name="Sassera D."/>
            <person name="Petroni G."/>
        </authorList>
    </citation>
    <scope>NUCLEOTIDE SEQUENCE [LARGE SCALE GENOMIC DNA]</scope>
    <source>
        <strain evidence="2">CyL4-1</strain>
    </source>
</reference>
<organism evidence="2 3">
    <name type="scientific">Candidatus Deianiraea vastatrix</name>
    <dbReference type="NCBI Taxonomy" id="2163644"/>
    <lineage>
        <taxon>Bacteria</taxon>
        <taxon>Pseudomonadati</taxon>
        <taxon>Pseudomonadota</taxon>
        <taxon>Alphaproteobacteria</taxon>
        <taxon>Rickettsiales</taxon>
        <taxon>Candidatus Deianiraeaceae</taxon>
        <taxon>Candidatus Deianiraea</taxon>
    </lineage>
</organism>
<feature type="compositionally biased region" description="Polar residues" evidence="1">
    <location>
        <begin position="1"/>
        <end position="10"/>
    </location>
</feature>
<accession>A0A5B8XE12</accession>
<proteinExistence type="predicted"/>
<sequence>MKYNNKQQKPTVAKSKGSVVNNQRRETEVTRQIKHVGKGDKVDFSFPYKPKVQVNNTGKNGGKNFIEQNKKVYDFTLGTKQAVIAKPLEVKKEPFNVHGVPDIPKVTKLTLVNKGEIKGYQKLKNQEKQTMNAEIQGNKVSHNLHYNKGKSIISPLREPDPEQINQHRKGALPIILEENSSKYPFPPVVIVKNEAKQKQNDVFPRIAVVNSRQNFNNNVAGLKKQEVKMPILAALKDDNPFGKVARVRKVNVVQSQPINNVMPKAEGGRIFQTGQNAGKKEQKLLNHREYVQEFRSIFDGGKKNNIGKVY</sequence>
<name>A0A5B8XE12_9RICK</name>
<feature type="region of interest" description="Disordered" evidence="1">
    <location>
        <begin position="1"/>
        <end position="29"/>
    </location>
</feature>
<dbReference type="RefSeq" id="WP_146820814.1">
    <property type="nucleotide sequence ID" value="NZ_CP029077.1"/>
</dbReference>
<dbReference type="AlphaFoldDB" id="A0A5B8XE12"/>
<evidence type="ECO:0000256" key="1">
    <source>
        <dbReference type="SAM" id="MobiDB-lite"/>
    </source>
</evidence>